<organism evidence="1 2">
    <name type="scientific">Mycobacterium tuberculosis</name>
    <dbReference type="NCBI Taxonomy" id="1773"/>
    <lineage>
        <taxon>Bacteria</taxon>
        <taxon>Bacillati</taxon>
        <taxon>Actinomycetota</taxon>
        <taxon>Actinomycetes</taxon>
        <taxon>Mycobacteriales</taxon>
        <taxon>Mycobacteriaceae</taxon>
        <taxon>Mycobacterium</taxon>
        <taxon>Mycobacterium tuberculosis complex</taxon>
    </lineage>
</organism>
<evidence type="ECO:0000313" key="1">
    <source>
        <dbReference type="EMBL" id="CPB93635.1"/>
    </source>
</evidence>
<proteinExistence type="predicted"/>
<name>A0A916PDR4_MYCTX</name>
<accession>A0A916PDR4</accession>
<evidence type="ECO:0000313" key="2">
    <source>
        <dbReference type="Proteomes" id="UP000039021"/>
    </source>
</evidence>
<dbReference type="Proteomes" id="UP000039021">
    <property type="component" value="Unassembled WGS sequence"/>
</dbReference>
<protein>
    <submittedName>
        <fullName evidence="1">Uncharacterized protein</fullName>
    </submittedName>
</protein>
<dbReference type="AlphaFoldDB" id="A0A916PDR4"/>
<dbReference type="EMBL" id="CSBK01004481">
    <property type="protein sequence ID" value="CPB93635.1"/>
    <property type="molecule type" value="Genomic_DNA"/>
</dbReference>
<comment type="caution">
    <text evidence="1">The sequence shown here is derived from an EMBL/GenBank/DDBJ whole genome shotgun (WGS) entry which is preliminary data.</text>
</comment>
<reference evidence="2" key="1">
    <citation type="submission" date="2015-03" db="EMBL/GenBank/DDBJ databases">
        <authorList>
            <consortium name="Pathogen Informatics"/>
        </authorList>
    </citation>
    <scope>NUCLEOTIDE SEQUENCE [LARGE SCALE GENOMIC DNA]</scope>
    <source>
        <strain evidence="2">N09902308</strain>
    </source>
</reference>
<gene>
    <name evidence="1" type="ORF">ERS007739_05479</name>
</gene>
<sequence length="55" mass="5801">MKPVASPKEPDDSGTLSSRNLRAYAITLSPRTLLYVGPFSAPSVSGMTSVPYKAS</sequence>